<organism evidence="2 3">
    <name type="scientific">Streptomyces ipomoeae</name>
    <dbReference type="NCBI Taxonomy" id="103232"/>
    <lineage>
        <taxon>Bacteria</taxon>
        <taxon>Bacillati</taxon>
        <taxon>Actinomycetota</taxon>
        <taxon>Actinomycetes</taxon>
        <taxon>Kitasatosporales</taxon>
        <taxon>Streptomycetaceae</taxon>
        <taxon>Streptomyces</taxon>
    </lineage>
</organism>
<feature type="domain" description="Thiopeptide-type bacteriocin biosynthesis" evidence="1">
    <location>
        <begin position="6"/>
        <end position="251"/>
    </location>
</feature>
<keyword evidence="2" id="KW-0489">Methyltransferase</keyword>
<evidence type="ECO:0000313" key="2">
    <source>
        <dbReference type="EMBL" id="TQE36191.1"/>
    </source>
</evidence>
<proteinExistence type="predicted"/>
<keyword evidence="2" id="KW-0808">Transferase</keyword>
<gene>
    <name evidence="2" type="ORF">Sipo8835_11290</name>
</gene>
<dbReference type="RefSeq" id="WP_009322883.1">
    <property type="nucleotide sequence ID" value="NZ_JARAVC010000001.1"/>
</dbReference>
<sequence length="276" mass="30359">MNSPTWCQANVAFPDWERAETIAVARLGPLLRTAEDDGALTSWFIIRKRPCWRVRYLPAAGGQDRIGQGLDFLIAEGSITAWTEIIYEPEIHAFGGAGAMTSAHRLFHRDSRSLIDFLRSDAAKHRRETSLLLCSLMMRSAGLDWYEQGDVWARVGAHRALPADTEQGNSDRLLAAVHRLVSVNGEDMMRGGGLLARAAEWASAYADAGRELAHLTDSGQLHRGLREVLAHHVLFAWNRIGLPYATQATLTAAAKTVFFGPDPSTERSTGDRVGTP</sequence>
<dbReference type="Pfam" id="PF14028">
    <property type="entry name" value="Lant_dehydr_C"/>
    <property type="match status" value="1"/>
</dbReference>
<dbReference type="Proteomes" id="UP000318720">
    <property type="component" value="Unassembled WGS sequence"/>
</dbReference>
<dbReference type="GO" id="GO:0008168">
    <property type="term" value="F:methyltransferase activity"/>
    <property type="evidence" value="ECO:0007669"/>
    <property type="project" value="UniProtKB-KW"/>
</dbReference>
<dbReference type="GO" id="GO:0032259">
    <property type="term" value="P:methylation"/>
    <property type="evidence" value="ECO:0007669"/>
    <property type="project" value="UniProtKB-KW"/>
</dbReference>
<dbReference type="AlphaFoldDB" id="A0AAE8W448"/>
<dbReference type="EMBL" id="SPAZ01000094">
    <property type="protein sequence ID" value="TQE36191.1"/>
    <property type="molecule type" value="Genomic_DNA"/>
</dbReference>
<name>A0AAE8W448_9ACTN</name>
<accession>A0AAE8W448</accession>
<reference evidence="2 3" key="1">
    <citation type="submission" date="2019-03" db="EMBL/GenBank/DDBJ databases">
        <title>Comparative genomic analyses of the sweetpotato soil rot pathogen, Streptomyces ipomoeae.</title>
        <authorList>
            <person name="Ruschel Soares N."/>
            <person name="Badger J.H."/>
            <person name="Huguet-Tapia J.C."/>
            <person name="Clark C.A."/>
            <person name="Pettis G.S."/>
        </authorList>
    </citation>
    <scope>NUCLEOTIDE SEQUENCE [LARGE SCALE GENOMIC DNA]</scope>
    <source>
        <strain evidence="2 3">88-35</strain>
    </source>
</reference>
<dbReference type="NCBIfam" id="TIGR03891">
    <property type="entry name" value="thiopep_ocin"/>
    <property type="match status" value="1"/>
</dbReference>
<protein>
    <submittedName>
        <fullName evidence="2">Methyltransferase</fullName>
    </submittedName>
</protein>
<comment type="caution">
    <text evidence="2">The sequence shown here is derived from an EMBL/GenBank/DDBJ whole genome shotgun (WGS) entry which is preliminary data.</text>
</comment>
<dbReference type="InterPro" id="IPR023809">
    <property type="entry name" value="Thiopep_bacteriocin_synth_dom"/>
</dbReference>
<evidence type="ECO:0000313" key="3">
    <source>
        <dbReference type="Proteomes" id="UP000318720"/>
    </source>
</evidence>
<evidence type="ECO:0000259" key="1">
    <source>
        <dbReference type="Pfam" id="PF14028"/>
    </source>
</evidence>